<dbReference type="PANTHER" id="PTHR32060">
    <property type="entry name" value="TAIL-SPECIFIC PROTEASE"/>
    <property type="match status" value="1"/>
</dbReference>
<dbReference type="RefSeq" id="WP_148455177.1">
    <property type="nucleotide sequence ID" value="NZ_VSDO01000004.1"/>
</dbReference>
<evidence type="ECO:0000259" key="2">
    <source>
        <dbReference type="PROSITE" id="PS50106"/>
    </source>
</evidence>
<evidence type="ECO:0000313" key="4">
    <source>
        <dbReference type="Proteomes" id="UP000325218"/>
    </source>
</evidence>
<dbReference type="PANTHER" id="PTHR32060:SF22">
    <property type="entry name" value="CARBOXYL-TERMINAL-PROCESSING PEPTIDASE 3, CHLOROPLASTIC"/>
    <property type="match status" value="1"/>
</dbReference>
<dbReference type="GO" id="GO:0006508">
    <property type="term" value="P:proteolysis"/>
    <property type="evidence" value="ECO:0007669"/>
    <property type="project" value="InterPro"/>
</dbReference>
<dbReference type="InterPro" id="IPR001478">
    <property type="entry name" value="PDZ"/>
</dbReference>
<dbReference type="GO" id="GO:0008236">
    <property type="term" value="F:serine-type peptidase activity"/>
    <property type="evidence" value="ECO:0007669"/>
    <property type="project" value="InterPro"/>
</dbReference>
<sequence length="573" mass="63756">MSTLADSLLGAYKWLTPYEMVLCAIDLFLLGWYAVPARRSYRWVDFVPSAGVLTSALSLIRGDMTLPALILYGLSGLFFLFTVKRIRAPERRAPLPKRRRLRAIFRAASCLAAMSAVVLALLLAGELRYNPASDFRKLSYSEAFVRLNERLSKEYPFGDRKRVDWEALERKYAPVFHEAEKKRDKKLYYKALREYLFSFRDGHIQIVNEALYEDNPVFKREAGGGFGIGAVLLDNGQVRVGLLLKGSPAERGGMALGDEIVEWNGKPALDVYRAAAWSDNPTATEGARRMNQGRFMTRGAVGSRVEVEYRSRANGELRKTTLQAYEDDYATLKATRAKPTRKDAPVEGLVLENGYGYIRIRYFLPNDAVPDPAGLFASILKDFQNRSVKGLIVDVRDNPGGDDDVAAAIAGYLSVWKRHYEFVSYYSRTTGRFEINPGETRVITPKESGYKGKVAILINHGTASSAEGLPLVLKGRPRTVIVGFNSTNGSFGVMSRPIEAKMPEGYLLRFPDGRSLDAHYAVQGDSDDQGRGGVSPDIQVPLNEETFAAKYIEGQDVELQAAIEALEKTHSAQ</sequence>
<dbReference type="AlphaFoldDB" id="A0A5D0CNV9"/>
<dbReference type="Pfam" id="PF03572">
    <property type="entry name" value="Peptidase_S41"/>
    <property type="match status" value="1"/>
</dbReference>
<evidence type="ECO:0000256" key="1">
    <source>
        <dbReference type="SAM" id="Phobius"/>
    </source>
</evidence>
<reference evidence="3 4" key="1">
    <citation type="submission" date="2019-08" db="EMBL/GenBank/DDBJ databases">
        <title>Genome sequencing of Paenibacillus faecis DSM 23593(T).</title>
        <authorList>
            <person name="Kook J.-K."/>
            <person name="Park S.-N."/>
            <person name="Lim Y.K."/>
        </authorList>
    </citation>
    <scope>NUCLEOTIDE SEQUENCE [LARGE SCALE GENOMIC DNA]</scope>
    <source>
        <strain evidence="3 4">DSM 23593</strain>
    </source>
</reference>
<protein>
    <recommendedName>
        <fullName evidence="2">PDZ domain-containing protein</fullName>
    </recommendedName>
</protein>
<feature type="transmembrane region" description="Helical" evidence="1">
    <location>
        <begin position="66"/>
        <end position="83"/>
    </location>
</feature>
<dbReference type="GO" id="GO:0004175">
    <property type="term" value="F:endopeptidase activity"/>
    <property type="evidence" value="ECO:0007669"/>
    <property type="project" value="TreeGrafter"/>
</dbReference>
<name>A0A5D0CNV9_9BACL</name>
<dbReference type="PROSITE" id="PS50106">
    <property type="entry name" value="PDZ"/>
    <property type="match status" value="1"/>
</dbReference>
<dbReference type="InterPro" id="IPR029045">
    <property type="entry name" value="ClpP/crotonase-like_dom_sf"/>
</dbReference>
<dbReference type="Proteomes" id="UP000325218">
    <property type="component" value="Unassembled WGS sequence"/>
</dbReference>
<feature type="transmembrane region" description="Helical" evidence="1">
    <location>
        <begin position="103"/>
        <end position="124"/>
    </location>
</feature>
<gene>
    <name evidence="3" type="ORF">FRY98_19780</name>
</gene>
<proteinExistence type="predicted"/>
<keyword evidence="1" id="KW-0472">Membrane</keyword>
<accession>A0A5D0CNV9</accession>
<dbReference type="SUPFAM" id="SSF52096">
    <property type="entry name" value="ClpP/crotonase"/>
    <property type="match status" value="1"/>
</dbReference>
<comment type="caution">
    <text evidence="3">The sequence shown here is derived from an EMBL/GenBank/DDBJ whole genome shotgun (WGS) entry which is preliminary data.</text>
</comment>
<dbReference type="InterPro" id="IPR005151">
    <property type="entry name" value="Tail-specific_protease"/>
</dbReference>
<dbReference type="EMBL" id="VSDO01000004">
    <property type="protein sequence ID" value="TYA11392.1"/>
    <property type="molecule type" value="Genomic_DNA"/>
</dbReference>
<organism evidence="3 4">
    <name type="scientific">Paenibacillus faecis</name>
    <dbReference type="NCBI Taxonomy" id="862114"/>
    <lineage>
        <taxon>Bacteria</taxon>
        <taxon>Bacillati</taxon>
        <taxon>Bacillota</taxon>
        <taxon>Bacilli</taxon>
        <taxon>Bacillales</taxon>
        <taxon>Paenibacillaceae</taxon>
        <taxon>Paenibacillus</taxon>
    </lineage>
</organism>
<dbReference type="InterPro" id="IPR036034">
    <property type="entry name" value="PDZ_sf"/>
</dbReference>
<feature type="transmembrane region" description="Helical" evidence="1">
    <location>
        <begin position="42"/>
        <end position="60"/>
    </location>
</feature>
<evidence type="ECO:0000313" key="3">
    <source>
        <dbReference type="EMBL" id="TYA11392.1"/>
    </source>
</evidence>
<feature type="transmembrane region" description="Helical" evidence="1">
    <location>
        <begin position="15"/>
        <end position="35"/>
    </location>
</feature>
<dbReference type="OrthoDB" id="9812068at2"/>
<dbReference type="SMART" id="SM00245">
    <property type="entry name" value="TSPc"/>
    <property type="match status" value="1"/>
</dbReference>
<keyword evidence="1" id="KW-0812">Transmembrane</keyword>
<keyword evidence="1" id="KW-1133">Transmembrane helix</keyword>
<dbReference type="Gene3D" id="2.30.42.10">
    <property type="match status" value="1"/>
</dbReference>
<dbReference type="SUPFAM" id="SSF50156">
    <property type="entry name" value="PDZ domain-like"/>
    <property type="match status" value="1"/>
</dbReference>
<dbReference type="Gene3D" id="3.90.226.10">
    <property type="entry name" value="2-enoyl-CoA Hydratase, Chain A, domain 1"/>
    <property type="match status" value="1"/>
</dbReference>
<feature type="domain" description="PDZ" evidence="2">
    <location>
        <begin position="215"/>
        <end position="269"/>
    </location>
</feature>
<keyword evidence="4" id="KW-1185">Reference proteome</keyword>
<dbReference type="Gene3D" id="3.30.750.44">
    <property type="match status" value="1"/>
</dbReference>